<evidence type="ECO:0000313" key="1">
    <source>
        <dbReference type="Ensembl" id="ENSJHYP00000004611.1"/>
    </source>
</evidence>
<dbReference type="Ensembl" id="ENSJHYT00000005686.1">
    <property type="protein sequence ID" value="ENSJHYP00000004611.1"/>
    <property type="gene ID" value="ENSJHYG00000003809.1"/>
</dbReference>
<proteinExistence type="predicted"/>
<sequence>MVLFGVTSPLALSQLPHPDIPAPHFLRAGSPGSTGNVRHDPACVSRGLKQPCLIVSLPCVLKKKKEFQE</sequence>
<evidence type="ECO:0000313" key="2">
    <source>
        <dbReference type="Proteomes" id="UP000694408"/>
    </source>
</evidence>
<name>A0A8C5ILS7_JUNHY</name>
<reference evidence="1" key="2">
    <citation type="submission" date="2025-09" db="UniProtKB">
        <authorList>
            <consortium name="Ensembl"/>
        </authorList>
    </citation>
    <scope>IDENTIFICATION</scope>
</reference>
<dbReference type="Proteomes" id="UP000694408">
    <property type="component" value="Unplaced"/>
</dbReference>
<protein>
    <submittedName>
        <fullName evidence="1">Uncharacterized protein</fullName>
    </submittedName>
</protein>
<organism evidence="1 2">
    <name type="scientific">Junco hyemalis</name>
    <name type="common">Dark-eyed junco</name>
    <dbReference type="NCBI Taxonomy" id="40217"/>
    <lineage>
        <taxon>Eukaryota</taxon>
        <taxon>Metazoa</taxon>
        <taxon>Chordata</taxon>
        <taxon>Craniata</taxon>
        <taxon>Vertebrata</taxon>
        <taxon>Euteleostomi</taxon>
        <taxon>Archelosauria</taxon>
        <taxon>Archosauria</taxon>
        <taxon>Dinosauria</taxon>
        <taxon>Saurischia</taxon>
        <taxon>Theropoda</taxon>
        <taxon>Coelurosauria</taxon>
        <taxon>Aves</taxon>
        <taxon>Neognathae</taxon>
        <taxon>Neoaves</taxon>
        <taxon>Telluraves</taxon>
        <taxon>Australaves</taxon>
        <taxon>Passeriformes</taxon>
        <taxon>Passerellidae</taxon>
        <taxon>Junco</taxon>
    </lineage>
</organism>
<accession>A0A8C5ILS7</accession>
<keyword evidence="2" id="KW-1185">Reference proteome</keyword>
<reference evidence="1" key="1">
    <citation type="submission" date="2025-08" db="UniProtKB">
        <authorList>
            <consortium name="Ensembl"/>
        </authorList>
    </citation>
    <scope>IDENTIFICATION</scope>
</reference>
<dbReference type="AlphaFoldDB" id="A0A8C5ILS7"/>